<evidence type="ECO:0000313" key="6">
    <source>
        <dbReference type="EMBL" id="BDI06879.1"/>
    </source>
</evidence>
<dbReference type="Pfam" id="PF09242">
    <property type="entry name" value="FCSD-flav_bind"/>
    <property type="match status" value="1"/>
</dbReference>
<evidence type="ECO:0000256" key="2">
    <source>
        <dbReference type="ARBA" id="ARBA00022827"/>
    </source>
</evidence>
<feature type="domain" description="FAD/NAD(P)-binding" evidence="3">
    <location>
        <begin position="44"/>
        <end position="165"/>
    </location>
</feature>
<dbReference type="Gene3D" id="3.50.50.60">
    <property type="entry name" value="FAD/NAD(P)-binding domain"/>
    <property type="match status" value="2"/>
</dbReference>
<evidence type="ECO:0000259" key="4">
    <source>
        <dbReference type="Pfam" id="PF09242"/>
    </source>
</evidence>
<dbReference type="InterPro" id="IPR015323">
    <property type="entry name" value="FlavoCytC_S_DH_flav-bd"/>
</dbReference>
<sequence length="431" mass="46658">MTNLTPKTLQRRQFLTTLSTGLAGAASLGLGGCASLIGDKPIGRVVVIGAGFGGATAAKYLRKWEPRIEVTLVERRERFVSCPISNLVLAGSRRIEDITLPYDGLDKYGVRRVHDEATAIDLEKKQVRLARGEPLPYDRLIVAPGIDFQYEAIPGLAAAHDAGRVLHAWKAGPETVALRRQLEALPNGGVFALSIPKAPYRCPPGPYERASVIAQYFQRAKPRAKLVILDGNPDIVSKKGLFLKAWQELYPGIIEYRANSEVIEFDNRAHVAKLETEDFKADLFNIIPPQQAGRIAQPLISVNNRWVGVEFLGFESAKVPGVHVIGDATASAPAMPKSGFMANNHAKAVADAVIARLTGQPLNESPIITNTCYSFVSETEAVHVASVHKWDAAQRTLAPVPGAGGLSAARNALEATYAHTWARNIWADVLG</sequence>
<dbReference type="PROSITE" id="PS51257">
    <property type="entry name" value="PROKAR_LIPOPROTEIN"/>
    <property type="match status" value="1"/>
</dbReference>
<dbReference type="Pfam" id="PF21706">
    <property type="entry name" value="FCSD_central"/>
    <property type="match status" value="1"/>
</dbReference>
<keyword evidence="1" id="KW-0285">Flavoprotein</keyword>
<feature type="domain" description="Flavocytochrome c sulphide dehydrogenase flavin-binding" evidence="4">
    <location>
        <begin position="365"/>
        <end position="430"/>
    </location>
</feature>
<dbReference type="SUPFAM" id="SSF55424">
    <property type="entry name" value="FAD/NAD-linked reductases, dimerisation (C-terminal) domain"/>
    <property type="match status" value="1"/>
</dbReference>
<evidence type="ECO:0000256" key="1">
    <source>
        <dbReference type="ARBA" id="ARBA00022630"/>
    </source>
</evidence>
<name>A0ABN6PNS3_9BURK</name>
<keyword evidence="2" id="KW-0274">FAD</keyword>
<dbReference type="InterPro" id="IPR052541">
    <property type="entry name" value="SQRD"/>
</dbReference>
<dbReference type="InterPro" id="IPR037092">
    <property type="entry name" value="FlavoCytC_S_DH_flav-bd_sf"/>
</dbReference>
<reference evidence="6" key="1">
    <citation type="submission" date="2022-04" db="EMBL/GenBank/DDBJ databases">
        <title>Whole genome sequence of Sphaerotilus sp. FB-5.</title>
        <authorList>
            <person name="Takeda M."/>
            <person name="Narihara S."/>
            <person name="Akimoto M."/>
            <person name="Akimoto R."/>
            <person name="Nishiyashiki S."/>
            <person name="Murakami T."/>
        </authorList>
    </citation>
    <scope>NUCLEOTIDE SEQUENCE</scope>
    <source>
        <strain evidence="6">FB-5</strain>
    </source>
</reference>
<dbReference type="PROSITE" id="PS51318">
    <property type="entry name" value="TAT"/>
    <property type="match status" value="1"/>
</dbReference>
<accession>A0ABN6PNS3</accession>
<dbReference type="InterPro" id="IPR016156">
    <property type="entry name" value="FAD/NAD-linked_Rdtase_dimer_sf"/>
</dbReference>
<dbReference type="InterPro" id="IPR049386">
    <property type="entry name" value="FCSD_central"/>
</dbReference>
<dbReference type="PANTHER" id="PTHR43755">
    <property type="match status" value="1"/>
</dbReference>
<keyword evidence="7" id="KW-1185">Reference proteome</keyword>
<dbReference type="Pfam" id="PF07992">
    <property type="entry name" value="Pyr_redox_2"/>
    <property type="match status" value="1"/>
</dbReference>
<dbReference type="PANTHER" id="PTHR43755:SF1">
    <property type="entry name" value="FAD-DEPENDENT PYRIDINE NUCLEOTIDE-DISULPHIDE OXIDOREDUCTASE"/>
    <property type="match status" value="1"/>
</dbReference>
<feature type="domain" description="Sulfide dehydrogenase [flavocytochrome c] flavoprotein chain central" evidence="5">
    <location>
        <begin position="175"/>
        <end position="288"/>
    </location>
</feature>
<dbReference type="InterPro" id="IPR006311">
    <property type="entry name" value="TAT_signal"/>
</dbReference>
<dbReference type="Gene3D" id="3.90.760.10">
    <property type="entry name" value="Flavocytochrome c sulphide dehydrogenase, flavin-binding domain"/>
    <property type="match status" value="1"/>
</dbReference>
<protein>
    <submittedName>
        <fullName evidence="6">Cytochrome c</fullName>
    </submittedName>
</protein>
<dbReference type="RefSeq" id="WP_251970118.1">
    <property type="nucleotide sequence ID" value="NZ_AP025730.1"/>
</dbReference>
<dbReference type="PRINTS" id="PR00368">
    <property type="entry name" value="FADPNR"/>
</dbReference>
<evidence type="ECO:0000259" key="3">
    <source>
        <dbReference type="Pfam" id="PF07992"/>
    </source>
</evidence>
<gene>
    <name evidence="6" type="primary">fccB-2_2</name>
    <name evidence="6" type="ORF">CATMQ487_38490</name>
</gene>
<proteinExistence type="predicted"/>
<organism evidence="6 7">
    <name type="scientific">Sphaerotilus microaerophilus</name>
    <dbReference type="NCBI Taxonomy" id="2914710"/>
    <lineage>
        <taxon>Bacteria</taxon>
        <taxon>Pseudomonadati</taxon>
        <taxon>Pseudomonadota</taxon>
        <taxon>Betaproteobacteria</taxon>
        <taxon>Burkholderiales</taxon>
        <taxon>Sphaerotilaceae</taxon>
        <taxon>Sphaerotilus</taxon>
    </lineage>
</organism>
<dbReference type="Proteomes" id="UP001057498">
    <property type="component" value="Chromosome"/>
</dbReference>
<dbReference type="EMBL" id="AP025730">
    <property type="protein sequence ID" value="BDI06879.1"/>
    <property type="molecule type" value="Genomic_DNA"/>
</dbReference>
<dbReference type="SUPFAM" id="SSF51905">
    <property type="entry name" value="FAD/NAD(P)-binding domain"/>
    <property type="match status" value="2"/>
</dbReference>
<dbReference type="InterPro" id="IPR023753">
    <property type="entry name" value="FAD/NAD-binding_dom"/>
</dbReference>
<dbReference type="InterPro" id="IPR036188">
    <property type="entry name" value="FAD/NAD-bd_sf"/>
</dbReference>
<evidence type="ECO:0000313" key="7">
    <source>
        <dbReference type="Proteomes" id="UP001057498"/>
    </source>
</evidence>
<evidence type="ECO:0000259" key="5">
    <source>
        <dbReference type="Pfam" id="PF21706"/>
    </source>
</evidence>